<keyword evidence="2" id="KW-1185">Reference proteome</keyword>
<dbReference type="Proteomes" id="UP000265520">
    <property type="component" value="Unassembled WGS sequence"/>
</dbReference>
<protein>
    <submittedName>
        <fullName evidence="1">Gag-pol polyprotein</fullName>
    </submittedName>
</protein>
<comment type="caution">
    <text evidence="1">The sequence shown here is derived from an EMBL/GenBank/DDBJ whole genome shotgun (WGS) entry which is preliminary data.</text>
</comment>
<name>A0A392T0B9_9FABA</name>
<evidence type="ECO:0000313" key="1">
    <source>
        <dbReference type="EMBL" id="MCI54222.1"/>
    </source>
</evidence>
<dbReference type="AlphaFoldDB" id="A0A392T0B9"/>
<feature type="non-terminal residue" evidence="1">
    <location>
        <position position="1"/>
    </location>
</feature>
<evidence type="ECO:0000313" key="2">
    <source>
        <dbReference type="Proteomes" id="UP000265520"/>
    </source>
</evidence>
<organism evidence="1 2">
    <name type="scientific">Trifolium medium</name>
    <dbReference type="NCBI Taxonomy" id="97028"/>
    <lineage>
        <taxon>Eukaryota</taxon>
        <taxon>Viridiplantae</taxon>
        <taxon>Streptophyta</taxon>
        <taxon>Embryophyta</taxon>
        <taxon>Tracheophyta</taxon>
        <taxon>Spermatophyta</taxon>
        <taxon>Magnoliopsida</taxon>
        <taxon>eudicotyledons</taxon>
        <taxon>Gunneridae</taxon>
        <taxon>Pentapetalae</taxon>
        <taxon>rosids</taxon>
        <taxon>fabids</taxon>
        <taxon>Fabales</taxon>
        <taxon>Fabaceae</taxon>
        <taxon>Papilionoideae</taxon>
        <taxon>50 kb inversion clade</taxon>
        <taxon>NPAAA clade</taxon>
        <taxon>Hologalegina</taxon>
        <taxon>IRL clade</taxon>
        <taxon>Trifolieae</taxon>
        <taxon>Trifolium</taxon>
    </lineage>
</organism>
<sequence>KGVGKLISSGLPKLDNVLLVKRLTANLISISQLCDQDMKLNFTKSECLVANEKGDVLMNGARSKDNCYLLVPQEEAHLSTCLISKEDEVKPWH</sequence>
<dbReference type="EMBL" id="LXQA010475899">
    <property type="protein sequence ID" value="MCI54222.1"/>
    <property type="molecule type" value="Genomic_DNA"/>
</dbReference>
<proteinExistence type="predicted"/>
<reference evidence="1 2" key="1">
    <citation type="journal article" date="2018" name="Front. Plant Sci.">
        <title>Red Clover (Trifolium pratense) and Zigzag Clover (T. medium) - A Picture of Genomic Similarities and Differences.</title>
        <authorList>
            <person name="Dluhosova J."/>
            <person name="Istvanek J."/>
            <person name="Nedelnik J."/>
            <person name="Repkova J."/>
        </authorList>
    </citation>
    <scope>NUCLEOTIDE SEQUENCE [LARGE SCALE GENOMIC DNA]</scope>
    <source>
        <strain evidence="2">cv. 10/8</strain>
        <tissue evidence="1">Leaf</tissue>
    </source>
</reference>
<accession>A0A392T0B9</accession>